<feature type="region of interest" description="Disordered" evidence="1">
    <location>
        <begin position="1"/>
        <end position="77"/>
    </location>
</feature>
<comment type="caution">
    <text evidence="2">The sequence shown here is derived from an EMBL/GenBank/DDBJ whole genome shotgun (WGS) entry which is preliminary data.</text>
</comment>
<accession>A0AAD9GBS8</accession>
<feature type="compositionally biased region" description="Polar residues" evidence="1">
    <location>
        <begin position="14"/>
        <end position="31"/>
    </location>
</feature>
<evidence type="ECO:0000313" key="2">
    <source>
        <dbReference type="EMBL" id="KAK1935445.1"/>
    </source>
</evidence>
<protein>
    <submittedName>
        <fullName evidence="2">Uncharacterized protein</fullName>
    </submittedName>
</protein>
<dbReference type="Proteomes" id="UP001259832">
    <property type="component" value="Unassembled WGS sequence"/>
</dbReference>
<dbReference type="EMBL" id="JASMQC010000023">
    <property type="protein sequence ID" value="KAK1935445.1"/>
    <property type="molecule type" value="Genomic_DNA"/>
</dbReference>
<feature type="compositionally biased region" description="Low complexity" evidence="1">
    <location>
        <begin position="1"/>
        <end position="13"/>
    </location>
</feature>
<evidence type="ECO:0000313" key="3">
    <source>
        <dbReference type="Proteomes" id="UP001259832"/>
    </source>
</evidence>
<keyword evidence="3" id="KW-1185">Reference proteome</keyword>
<evidence type="ECO:0000256" key="1">
    <source>
        <dbReference type="SAM" id="MobiDB-lite"/>
    </source>
</evidence>
<organism evidence="2 3">
    <name type="scientific">Phytophthora citrophthora</name>
    <dbReference type="NCBI Taxonomy" id="4793"/>
    <lineage>
        <taxon>Eukaryota</taxon>
        <taxon>Sar</taxon>
        <taxon>Stramenopiles</taxon>
        <taxon>Oomycota</taxon>
        <taxon>Peronosporomycetes</taxon>
        <taxon>Peronosporales</taxon>
        <taxon>Peronosporaceae</taxon>
        <taxon>Phytophthora</taxon>
    </lineage>
</organism>
<name>A0AAD9GBS8_9STRA</name>
<sequence length="115" mass="12513">MSSPSSSEPSSSSHLNSLQITKEGIQTTSSHTRSDSNSDEDAAALIDTSNQEARQNQTVGSDSEAEDPTSGKRKRKRIHFNVEQLQTVYHLPLKTVSAAENSRELKETTIQAAVL</sequence>
<reference evidence="2" key="1">
    <citation type="submission" date="2023-08" db="EMBL/GenBank/DDBJ databases">
        <title>Reference Genome Resource for the Citrus Pathogen Phytophthora citrophthora.</title>
        <authorList>
            <person name="Moller H."/>
            <person name="Coetzee B."/>
            <person name="Rose L.J."/>
            <person name="Van Niekerk J.M."/>
        </authorList>
    </citation>
    <scope>NUCLEOTIDE SEQUENCE</scope>
    <source>
        <strain evidence="2">STE-U-9442</strain>
    </source>
</reference>
<feature type="compositionally biased region" description="Polar residues" evidence="1">
    <location>
        <begin position="47"/>
        <end position="61"/>
    </location>
</feature>
<gene>
    <name evidence="2" type="ORF">P3T76_010670</name>
</gene>
<dbReference type="AlphaFoldDB" id="A0AAD9GBS8"/>
<proteinExistence type="predicted"/>